<dbReference type="PANTHER" id="PTHR24148:SF73">
    <property type="entry name" value="HET DOMAIN PROTEIN (AFU_ORTHOLOGUE AFUA_8G01020)"/>
    <property type="match status" value="1"/>
</dbReference>
<dbReference type="PANTHER" id="PTHR24148">
    <property type="entry name" value="ANKYRIN REPEAT DOMAIN-CONTAINING PROTEIN 39 HOMOLOG-RELATED"/>
    <property type="match status" value="1"/>
</dbReference>
<dbReference type="AlphaFoldDB" id="A0A6G1JD94"/>
<name>A0A6G1JD94_9PLEO</name>
<feature type="domain" description="Heterokaryon incompatibility" evidence="1">
    <location>
        <begin position="32"/>
        <end position="85"/>
    </location>
</feature>
<evidence type="ECO:0000259" key="1">
    <source>
        <dbReference type="Pfam" id="PF06985"/>
    </source>
</evidence>
<dbReference type="InterPro" id="IPR010730">
    <property type="entry name" value="HET"/>
</dbReference>
<gene>
    <name evidence="2" type="ORF">K458DRAFT_384718</name>
</gene>
<dbReference type="EMBL" id="MU005573">
    <property type="protein sequence ID" value="KAF2688537.1"/>
    <property type="molecule type" value="Genomic_DNA"/>
</dbReference>
<evidence type="ECO:0000313" key="2">
    <source>
        <dbReference type="EMBL" id="KAF2688537.1"/>
    </source>
</evidence>
<dbReference type="Proteomes" id="UP000799291">
    <property type="component" value="Unassembled WGS sequence"/>
</dbReference>
<keyword evidence="3" id="KW-1185">Reference proteome</keyword>
<accession>A0A6G1JD94</accession>
<dbReference type="Pfam" id="PF06985">
    <property type="entry name" value="HET"/>
    <property type="match status" value="1"/>
</dbReference>
<proteinExistence type="predicted"/>
<reference evidence="2" key="1">
    <citation type="journal article" date="2020" name="Stud. Mycol.">
        <title>101 Dothideomycetes genomes: a test case for predicting lifestyles and emergence of pathogens.</title>
        <authorList>
            <person name="Haridas S."/>
            <person name="Albert R."/>
            <person name="Binder M."/>
            <person name="Bloem J."/>
            <person name="Labutti K."/>
            <person name="Salamov A."/>
            <person name="Andreopoulos B."/>
            <person name="Baker S."/>
            <person name="Barry K."/>
            <person name="Bills G."/>
            <person name="Bluhm B."/>
            <person name="Cannon C."/>
            <person name="Castanera R."/>
            <person name="Culley D."/>
            <person name="Daum C."/>
            <person name="Ezra D."/>
            <person name="Gonzalez J."/>
            <person name="Henrissat B."/>
            <person name="Kuo A."/>
            <person name="Liang C."/>
            <person name="Lipzen A."/>
            <person name="Lutzoni F."/>
            <person name="Magnuson J."/>
            <person name="Mondo S."/>
            <person name="Nolan M."/>
            <person name="Ohm R."/>
            <person name="Pangilinan J."/>
            <person name="Park H.-J."/>
            <person name="Ramirez L."/>
            <person name="Alfaro M."/>
            <person name="Sun H."/>
            <person name="Tritt A."/>
            <person name="Yoshinaga Y."/>
            <person name="Zwiers L.-H."/>
            <person name="Turgeon B."/>
            <person name="Goodwin S."/>
            <person name="Spatafora J."/>
            <person name="Crous P."/>
            <person name="Grigoriev I."/>
        </authorList>
    </citation>
    <scope>NUCLEOTIDE SEQUENCE</scope>
    <source>
        <strain evidence="2">CBS 122367</strain>
    </source>
</reference>
<evidence type="ECO:0000313" key="3">
    <source>
        <dbReference type="Proteomes" id="UP000799291"/>
    </source>
</evidence>
<dbReference type="OrthoDB" id="5386682at2759"/>
<organism evidence="2 3">
    <name type="scientific">Lentithecium fluviatile CBS 122367</name>
    <dbReference type="NCBI Taxonomy" id="1168545"/>
    <lineage>
        <taxon>Eukaryota</taxon>
        <taxon>Fungi</taxon>
        <taxon>Dikarya</taxon>
        <taxon>Ascomycota</taxon>
        <taxon>Pezizomycotina</taxon>
        <taxon>Dothideomycetes</taxon>
        <taxon>Pleosporomycetidae</taxon>
        <taxon>Pleosporales</taxon>
        <taxon>Massarineae</taxon>
        <taxon>Lentitheciaceae</taxon>
        <taxon>Lentithecium</taxon>
    </lineage>
</organism>
<dbReference type="InterPro" id="IPR052895">
    <property type="entry name" value="HetReg/Transcr_Mod"/>
</dbReference>
<protein>
    <recommendedName>
        <fullName evidence="1">Heterokaryon incompatibility domain-containing protein</fullName>
    </recommendedName>
</protein>
<sequence length="85" mass="9567">MAQAGDFSHSPLDLSSLRLILKTYDVADANLYTALSYTWGTDAAAHPITINGSQFLARQNLWDFLLMAREQLSDSLFWIDQICID</sequence>